<feature type="transmembrane region" description="Helical" evidence="1">
    <location>
        <begin position="82"/>
        <end position="101"/>
    </location>
</feature>
<keyword evidence="1" id="KW-0812">Transmembrane</keyword>
<feature type="transmembrane region" description="Helical" evidence="1">
    <location>
        <begin position="58"/>
        <end position="76"/>
    </location>
</feature>
<accession>X1BG22</accession>
<keyword evidence="1" id="KW-1133">Transmembrane helix</keyword>
<comment type="caution">
    <text evidence="2">The sequence shown here is derived from an EMBL/GenBank/DDBJ whole genome shotgun (WGS) entry which is preliminary data.</text>
</comment>
<gene>
    <name evidence="2" type="ORF">S01H4_33508</name>
</gene>
<protein>
    <submittedName>
        <fullName evidence="2">Uncharacterized protein</fullName>
    </submittedName>
</protein>
<organism evidence="2">
    <name type="scientific">marine sediment metagenome</name>
    <dbReference type="NCBI Taxonomy" id="412755"/>
    <lineage>
        <taxon>unclassified sequences</taxon>
        <taxon>metagenomes</taxon>
        <taxon>ecological metagenomes</taxon>
    </lineage>
</organism>
<dbReference type="EMBL" id="BART01017643">
    <property type="protein sequence ID" value="GAG80167.1"/>
    <property type="molecule type" value="Genomic_DNA"/>
</dbReference>
<reference evidence="2" key="1">
    <citation type="journal article" date="2014" name="Front. Microbiol.">
        <title>High frequency of phylogenetically diverse reductive dehalogenase-homologous genes in deep subseafloor sedimentary metagenomes.</title>
        <authorList>
            <person name="Kawai M."/>
            <person name="Futagami T."/>
            <person name="Toyoda A."/>
            <person name="Takaki Y."/>
            <person name="Nishi S."/>
            <person name="Hori S."/>
            <person name="Arai W."/>
            <person name="Tsubouchi T."/>
            <person name="Morono Y."/>
            <person name="Uchiyama I."/>
            <person name="Ito T."/>
            <person name="Fujiyama A."/>
            <person name="Inagaki F."/>
            <person name="Takami H."/>
        </authorList>
    </citation>
    <scope>NUCLEOTIDE SEQUENCE</scope>
    <source>
        <strain evidence="2">Expedition CK06-06</strain>
    </source>
</reference>
<dbReference type="AlphaFoldDB" id="X1BG22"/>
<evidence type="ECO:0000256" key="1">
    <source>
        <dbReference type="SAM" id="Phobius"/>
    </source>
</evidence>
<feature type="transmembrane region" description="Helical" evidence="1">
    <location>
        <begin position="108"/>
        <end position="128"/>
    </location>
</feature>
<feature type="transmembrane region" description="Helical" evidence="1">
    <location>
        <begin position="29"/>
        <end position="46"/>
    </location>
</feature>
<name>X1BG22_9ZZZZ</name>
<feature type="transmembrane region" description="Helical" evidence="1">
    <location>
        <begin position="134"/>
        <end position="155"/>
    </location>
</feature>
<keyword evidence="1" id="KW-0472">Membrane</keyword>
<sequence length="174" mass="19383">GSMAIIFGNAALWIFYGDYPRLNLITHPQIWLIPPAISVLIAAQFYKSHLSKNQLAAIRYVAITVAYVSSTSEIFINGLGSALWPPLVLAVLSVAGMGLGIMLQIRAYLYLGSLFLLMSMVSMVAHAHRSLDHVWPWWAFGITFGAAILVMFGFFEKKRNELKSLSSQLGKWDY</sequence>
<evidence type="ECO:0000313" key="2">
    <source>
        <dbReference type="EMBL" id="GAG80167.1"/>
    </source>
</evidence>
<proteinExistence type="predicted"/>
<feature type="non-terminal residue" evidence="2">
    <location>
        <position position="1"/>
    </location>
</feature>